<name>A0A2S7KSN9_9FLAO</name>
<dbReference type="Pfam" id="PF19783">
    <property type="entry name" value="DUF6268"/>
    <property type="match status" value="1"/>
</dbReference>
<reference evidence="2 3" key="1">
    <citation type="submission" date="2016-11" db="EMBL/GenBank/DDBJ databases">
        <title>Trade-off between light-utilization and light-protection in marine flavobacteria.</title>
        <authorList>
            <person name="Kumagai Y."/>
        </authorList>
    </citation>
    <scope>NUCLEOTIDE SEQUENCE [LARGE SCALE GENOMIC DNA]</scope>
    <source>
        <strain evidence="2 3">NBRC 107741</strain>
    </source>
</reference>
<dbReference type="EMBL" id="MQUB01000001">
    <property type="protein sequence ID" value="PQB05598.1"/>
    <property type="molecule type" value="Genomic_DNA"/>
</dbReference>
<dbReference type="RefSeq" id="WP_104813545.1">
    <property type="nucleotide sequence ID" value="NZ_MQUB01000001.1"/>
</dbReference>
<evidence type="ECO:0000259" key="1">
    <source>
        <dbReference type="Pfam" id="PF19783"/>
    </source>
</evidence>
<evidence type="ECO:0000313" key="3">
    <source>
        <dbReference type="Proteomes" id="UP000239800"/>
    </source>
</evidence>
<dbReference type="InterPro" id="IPR046235">
    <property type="entry name" value="DUF6268"/>
</dbReference>
<comment type="caution">
    <text evidence="2">The sequence shown here is derived from an EMBL/GenBank/DDBJ whole genome shotgun (WGS) entry which is preliminary data.</text>
</comment>
<protein>
    <recommendedName>
        <fullName evidence="1">DUF6268 domain-containing protein</fullName>
    </recommendedName>
</protein>
<accession>A0A2S7KSN9</accession>
<sequence>MKDLTKFWLIAAILFTCISPSQNYVDVFKIGFGESFSNSFEGTNSETSITYFDLNLTYPIQFNDRTAMITGIDLVSSRLQLIPNGQRTSLYSTTLQLGLNHSFNEKWSAALVMLPKMASDYKSLEWDDLLFGGYTVARLKKTENLTYRFGWYLSDEQFGIFTTPIIGWYYLSPNSRFEMDVSLPISVDVNYALGAFTIGLDYFGIGRSYNINQVNRGNVYVQQGALDFASYLQWNGFDKSVLIRGKLGYTSNDFELYADGDTYDLGITALRINDDRIRLNPEINGGFFAKIEAIYRFNLNDSPDNEINE</sequence>
<keyword evidence="3" id="KW-1185">Reference proteome</keyword>
<proteinExistence type="predicted"/>
<dbReference type="OrthoDB" id="1488805at2"/>
<evidence type="ECO:0000313" key="2">
    <source>
        <dbReference type="EMBL" id="PQB05598.1"/>
    </source>
</evidence>
<organism evidence="2 3">
    <name type="scientific">Aureitalea marina</name>
    <dbReference type="NCBI Taxonomy" id="930804"/>
    <lineage>
        <taxon>Bacteria</taxon>
        <taxon>Pseudomonadati</taxon>
        <taxon>Bacteroidota</taxon>
        <taxon>Flavobacteriia</taxon>
        <taxon>Flavobacteriales</taxon>
        <taxon>Flavobacteriaceae</taxon>
        <taxon>Aureitalea</taxon>
    </lineage>
</organism>
<feature type="domain" description="DUF6268" evidence="1">
    <location>
        <begin position="90"/>
        <end position="193"/>
    </location>
</feature>
<dbReference type="Proteomes" id="UP000239800">
    <property type="component" value="Unassembled WGS sequence"/>
</dbReference>
<dbReference type="AlphaFoldDB" id="A0A2S7KSN9"/>
<gene>
    <name evidence="2" type="ORF">BST85_12345</name>
</gene>